<feature type="transmembrane region" description="Helical" evidence="1">
    <location>
        <begin position="131"/>
        <end position="156"/>
    </location>
</feature>
<dbReference type="PIRSF" id="PIRSF027391">
    <property type="entry name" value="Hpre_diP_synt_I"/>
    <property type="match status" value="1"/>
</dbReference>
<dbReference type="Gene3D" id="1.10.1760.20">
    <property type="match status" value="1"/>
</dbReference>
<feature type="transmembrane region" description="Helical" evidence="1">
    <location>
        <begin position="102"/>
        <end position="125"/>
    </location>
</feature>
<comment type="caution">
    <text evidence="2">The sequence shown here is derived from an EMBL/GenBank/DDBJ whole genome shotgun (WGS) entry which is preliminary data.</text>
</comment>
<dbReference type="RefSeq" id="WP_132378236.1">
    <property type="nucleotide sequence ID" value="NZ_SLZZ01000002.1"/>
</dbReference>
<dbReference type="InterPro" id="IPR010898">
    <property type="entry name" value="Hpre_diP_synth_I"/>
</dbReference>
<dbReference type="OrthoDB" id="9799095at2"/>
<keyword evidence="3" id="KW-1185">Reference proteome</keyword>
<dbReference type="Proteomes" id="UP000295726">
    <property type="component" value="Unassembled WGS sequence"/>
</dbReference>
<feature type="transmembrane region" description="Helical" evidence="1">
    <location>
        <begin position="6"/>
        <end position="22"/>
    </location>
</feature>
<accession>A0A4R3KGB3</accession>
<name>A0A4R3KGB3_9FIRM</name>
<proteinExistence type="predicted"/>
<evidence type="ECO:0000256" key="1">
    <source>
        <dbReference type="SAM" id="Phobius"/>
    </source>
</evidence>
<sequence length="167" mass="17999">MKTRNVAMYGMLIALAFILSYIESIIPIPVPIPGIKIGLANLVVVTALFLMGPKQAFVMSMIRIVLVGFTFGNLSTMIFSFGGGLLSWLIMTIAKRWNKFSVTGVSILGAISHNAGQILIAMWVVNSGVLIYYLPFLIISGLVTGAVIGIAGGLIINNLKKIELFRP</sequence>
<dbReference type="AlphaFoldDB" id="A0A4R3KGB3"/>
<keyword evidence="1" id="KW-0812">Transmembrane</keyword>
<keyword evidence="1" id="KW-0472">Membrane</keyword>
<dbReference type="Pfam" id="PF07456">
    <property type="entry name" value="Hpre_diP_synt_I"/>
    <property type="match status" value="1"/>
</dbReference>
<reference evidence="2 3" key="1">
    <citation type="submission" date="2019-03" db="EMBL/GenBank/DDBJ databases">
        <title>Genomic Encyclopedia of Type Strains, Phase IV (KMG-IV): sequencing the most valuable type-strain genomes for metagenomic binning, comparative biology and taxonomic classification.</title>
        <authorList>
            <person name="Goeker M."/>
        </authorList>
    </citation>
    <scope>NUCLEOTIDE SEQUENCE [LARGE SCALE GENOMIC DNA]</scope>
    <source>
        <strain evidence="2 3">DSM 29489</strain>
    </source>
</reference>
<evidence type="ECO:0000313" key="3">
    <source>
        <dbReference type="Proteomes" id="UP000295726"/>
    </source>
</evidence>
<dbReference type="EMBL" id="SLZZ01000002">
    <property type="protein sequence ID" value="TCS82143.1"/>
    <property type="molecule type" value="Genomic_DNA"/>
</dbReference>
<dbReference type="InterPro" id="IPR014535">
    <property type="entry name" value="Hpre_diP_synt_I"/>
</dbReference>
<feature type="transmembrane region" description="Helical" evidence="1">
    <location>
        <begin position="34"/>
        <end position="52"/>
    </location>
</feature>
<keyword evidence="1" id="KW-1133">Transmembrane helix</keyword>
<protein>
    <submittedName>
        <fullName evidence="2">Heptaprenyl diphosphate synthase</fullName>
    </submittedName>
</protein>
<feature type="transmembrane region" description="Helical" evidence="1">
    <location>
        <begin position="64"/>
        <end position="90"/>
    </location>
</feature>
<organism evidence="2 3">
    <name type="scientific">Muricomes intestini</name>
    <dbReference type="NCBI Taxonomy" id="1796634"/>
    <lineage>
        <taxon>Bacteria</taxon>
        <taxon>Bacillati</taxon>
        <taxon>Bacillota</taxon>
        <taxon>Clostridia</taxon>
        <taxon>Lachnospirales</taxon>
        <taxon>Lachnospiraceae</taxon>
        <taxon>Muricomes</taxon>
    </lineage>
</organism>
<evidence type="ECO:0000313" key="2">
    <source>
        <dbReference type="EMBL" id="TCS82143.1"/>
    </source>
</evidence>
<gene>
    <name evidence="2" type="ORF">EDD59_1024</name>
</gene>